<evidence type="ECO:0000256" key="2">
    <source>
        <dbReference type="ARBA" id="ARBA00022801"/>
    </source>
</evidence>
<evidence type="ECO:0000259" key="4">
    <source>
        <dbReference type="SMART" id="SM00479"/>
    </source>
</evidence>
<dbReference type="InterPro" id="IPR013520">
    <property type="entry name" value="Ribonucl_H"/>
</dbReference>
<dbReference type="InterPro" id="IPR047201">
    <property type="entry name" value="ERI-1_3'hExo-like"/>
</dbReference>
<dbReference type="SMART" id="SM00479">
    <property type="entry name" value="EXOIII"/>
    <property type="match status" value="1"/>
</dbReference>
<keyword evidence="2" id="KW-0378">Hydrolase</keyword>
<gene>
    <name evidence="5" type="ORF">SAMN02910451_02956</name>
</gene>
<sequence length="311" mass="36303">MGNYIVFDLEWNQGEAPVTIDGKTLSFEIVEIGAVKLNEKRVKIGEFSKLIKPKVHKQMHKITGKLIHLSMEDLENGEDFCDAAKEFLEWCGEDPKFCSWGPLDLTEFQRNLDFFGMPLLSDRPLAFYDVQKLYSLAFDDGRTRKALAAAVEELGLNTDNPFHRALGDAEYTAKIFQKFGERVLERISFDTYVTPKTKKQEIKIVFDSYEKYISREFDTKEDILENMEIMSTKCYICHKNIRRKIKWFSPNGKHYYAVACCDKHGFMKAKVRIKKAENGRLYVVKTCRFISPEEVETMKQRQRKVKKRQTP</sequence>
<evidence type="ECO:0000256" key="1">
    <source>
        <dbReference type="ARBA" id="ARBA00022722"/>
    </source>
</evidence>
<feature type="domain" description="Exonuclease" evidence="4">
    <location>
        <begin position="3"/>
        <end position="185"/>
    </location>
</feature>
<dbReference type="InterPro" id="IPR012337">
    <property type="entry name" value="RNaseH-like_sf"/>
</dbReference>
<dbReference type="RefSeq" id="WP_074463338.1">
    <property type="nucleotide sequence ID" value="NZ_FMUR01000022.1"/>
</dbReference>
<dbReference type="PANTHER" id="PTHR23044">
    <property type="entry name" value="3'-5' EXONUCLEASE ERI1-RELATED"/>
    <property type="match status" value="1"/>
</dbReference>
<dbReference type="PANTHER" id="PTHR23044:SF61">
    <property type="entry name" value="3'-5' EXORIBONUCLEASE 1-RELATED"/>
    <property type="match status" value="1"/>
</dbReference>
<dbReference type="Gene3D" id="3.30.420.10">
    <property type="entry name" value="Ribonuclease H-like superfamily/Ribonuclease H"/>
    <property type="match status" value="1"/>
</dbReference>
<dbReference type="SUPFAM" id="SSF53098">
    <property type="entry name" value="Ribonuclease H-like"/>
    <property type="match status" value="1"/>
</dbReference>
<reference evidence="6" key="1">
    <citation type="submission" date="2016-10" db="EMBL/GenBank/DDBJ databases">
        <authorList>
            <person name="Varghese N."/>
            <person name="Submissions S."/>
        </authorList>
    </citation>
    <scope>NUCLEOTIDE SEQUENCE [LARGE SCALE GENOMIC DNA]</scope>
    <source>
        <strain evidence="6">XBD2006</strain>
    </source>
</reference>
<dbReference type="InterPro" id="IPR051274">
    <property type="entry name" value="3-5_Exoribonuclease"/>
</dbReference>
<evidence type="ECO:0000313" key="6">
    <source>
        <dbReference type="Proteomes" id="UP000183047"/>
    </source>
</evidence>
<name>A0A1G5GNM8_9FIRM</name>
<dbReference type="AlphaFoldDB" id="A0A1G5GNM8"/>
<dbReference type="Proteomes" id="UP000183047">
    <property type="component" value="Unassembled WGS sequence"/>
</dbReference>
<protein>
    <submittedName>
        <fullName evidence="5">Inhibitor of the KinA pathway to sporulation, predicted exonuclease</fullName>
    </submittedName>
</protein>
<dbReference type="Pfam" id="PF00929">
    <property type="entry name" value="RNase_T"/>
    <property type="match status" value="1"/>
</dbReference>
<dbReference type="CDD" id="cd06133">
    <property type="entry name" value="ERI-1_3'hExo_like"/>
    <property type="match status" value="1"/>
</dbReference>
<dbReference type="InterPro" id="IPR036397">
    <property type="entry name" value="RNaseH_sf"/>
</dbReference>
<dbReference type="OrthoDB" id="159416at2"/>
<keyword evidence="1" id="KW-0540">Nuclease</keyword>
<proteinExistence type="predicted"/>
<evidence type="ECO:0000313" key="5">
    <source>
        <dbReference type="EMBL" id="SCY52800.1"/>
    </source>
</evidence>
<organism evidence="5 6">
    <name type="scientific">Butyrivibrio hungatei</name>
    <dbReference type="NCBI Taxonomy" id="185008"/>
    <lineage>
        <taxon>Bacteria</taxon>
        <taxon>Bacillati</taxon>
        <taxon>Bacillota</taxon>
        <taxon>Clostridia</taxon>
        <taxon>Lachnospirales</taxon>
        <taxon>Lachnospiraceae</taxon>
        <taxon>Butyrivibrio</taxon>
    </lineage>
</organism>
<evidence type="ECO:0000256" key="3">
    <source>
        <dbReference type="ARBA" id="ARBA00022839"/>
    </source>
</evidence>
<dbReference type="GO" id="GO:0003676">
    <property type="term" value="F:nucleic acid binding"/>
    <property type="evidence" value="ECO:0007669"/>
    <property type="project" value="InterPro"/>
</dbReference>
<keyword evidence="6" id="KW-1185">Reference proteome</keyword>
<keyword evidence="3 5" id="KW-0269">Exonuclease</keyword>
<dbReference type="EMBL" id="FMUR01000022">
    <property type="protein sequence ID" value="SCY52800.1"/>
    <property type="molecule type" value="Genomic_DNA"/>
</dbReference>
<dbReference type="GO" id="GO:0000175">
    <property type="term" value="F:3'-5'-RNA exonuclease activity"/>
    <property type="evidence" value="ECO:0007669"/>
    <property type="project" value="InterPro"/>
</dbReference>
<dbReference type="STRING" id="185008.bhn_I2721"/>
<accession>A0A1G5GNM8</accession>